<feature type="transmembrane region" description="Helical" evidence="2">
    <location>
        <begin position="93"/>
        <end position="111"/>
    </location>
</feature>
<feature type="region of interest" description="Disordered" evidence="1">
    <location>
        <begin position="65"/>
        <end position="84"/>
    </location>
</feature>
<keyword evidence="2" id="KW-0472">Membrane</keyword>
<gene>
    <name evidence="3" type="ORF">A3D77_01240</name>
</gene>
<sequence>MSSSKLVLIFLGIILVVIVILTSNRIAAFLKSRFGNLVPPVKFSAVETTPTPTLSLTPTIYPTGTTTKGGLAPSPTTKSTPAAQIPSTGPMELAYVLIGGSAAAGFILTRISSK</sequence>
<accession>A0A1F5ZTH5</accession>
<dbReference type="AlphaFoldDB" id="A0A1F5ZTH5"/>
<dbReference type="EMBL" id="MFJL01000019">
    <property type="protein sequence ID" value="OGG15634.1"/>
    <property type="molecule type" value="Genomic_DNA"/>
</dbReference>
<evidence type="ECO:0000313" key="3">
    <source>
        <dbReference type="EMBL" id="OGG15634.1"/>
    </source>
</evidence>
<evidence type="ECO:0000256" key="2">
    <source>
        <dbReference type="SAM" id="Phobius"/>
    </source>
</evidence>
<organism evidence="3 4">
    <name type="scientific">Candidatus Gottesmanbacteria bacterium RIFCSPHIGHO2_02_FULL_39_11</name>
    <dbReference type="NCBI Taxonomy" id="1798382"/>
    <lineage>
        <taxon>Bacteria</taxon>
        <taxon>Candidatus Gottesmaniibacteriota</taxon>
    </lineage>
</organism>
<feature type="transmembrane region" description="Helical" evidence="2">
    <location>
        <begin position="7"/>
        <end position="30"/>
    </location>
</feature>
<protein>
    <submittedName>
        <fullName evidence="3">Uncharacterized protein</fullName>
    </submittedName>
</protein>
<dbReference type="Proteomes" id="UP000176923">
    <property type="component" value="Unassembled WGS sequence"/>
</dbReference>
<reference evidence="3 4" key="1">
    <citation type="journal article" date="2016" name="Nat. Commun.">
        <title>Thousands of microbial genomes shed light on interconnected biogeochemical processes in an aquifer system.</title>
        <authorList>
            <person name="Anantharaman K."/>
            <person name="Brown C.T."/>
            <person name="Hug L.A."/>
            <person name="Sharon I."/>
            <person name="Castelle C.J."/>
            <person name="Probst A.J."/>
            <person name="Thomas B.C."/>
            <person name="Singh A."/>
            <person name="Wilkins M.J."/>
            <person name="Karaoz U."/>
            <person name="Brodie E.L."/>
            <person name="Williams K.H."/>
            <person name="Hubbard S.S."/>
            <person name="Banfield J.F."/>
        </authorList>
    </citation>
    <scope>NUCLEOTIDE SEQUENCE [LARGE SCALE GENOMIC DNA]</scope>
</reference>
<keyword evidence="2" id="KW-1133">Transmembrane helix</keyword>
<name>A0A1F5ZTH5_9BACT</name>
<proteinExistence type="predicted"/>
<comment type="caution">
    <text evidence="3">The sequence shown here is derived from an EMBL/GenBank/DDBJ whole genome shotgun (WGS) entry which is preliminary data.</text>
</comment>
<evidence type="ECO:0000313" key="4">
    <source>
        <dbReference type="Proteomes" id="UP000176923"/>
    </source>
</evidence>
<keyword evidence="2" id="KW-0812">Transmembrane</keyword>
<evidence type="ECO:0000256" key="1">
    <source>
        <dbReference type="SAM" id="MobiDB-lite"/>
    </source>
</evidence>
<feature type="compositionally biased region" description="Polar residues" evidence="1">
    <location>
        <begin position="74"/>
        <end position="84"/>
    </location>
</feature>